<dbReference type="GO" id="GO:0004312">
    <property type="term" value="F:fatty acid synthase activity"/>
    <property type="evidence" value="ECO:0007669"/>
    <property type="project" value="TreeGrafter"/>
</dbReference>
<dbReference type="InterPro" id="IPR020806">
    <property type="entry name" value="PKS_PP-bd"/>
</dbReference>
<dbReference type="Pfam" id="PF02801">
    <property type="entry name" value="Ketoacyl-synt_C"/>
    <property type="match status" value="1"/>
</dbReference>
<evidence type="ECO:0000313" key="9">
    <source>
        <dbReference type="EMBL" id="KAF2146966.1"/>
    </source>
</evidence>
<dbReference type="InterPro" id="IPR016039">
    <property type="entry name" value="Thiolase-like"/>
</dbReference>
<dbReference type="Pfam" id="PF00698">
    <property type="entry name" value="Acyl_transf_1"/>
    <property type="match status" value="1"/>
</dbReference>
<dbReference type="Pfam" id="PF21089">
    <property type="entry name" value="PKS_DH_N"/>
    <property type="match status" value="1"/>
</dbReference>
<dbReference type="GeneID" id="54303459"/>
<evidence type="ECO:0000256" key="2">
    <source>
        <dbReference type="ARBA" id="ARBA00022553"/>
    </source>
</evidence>
<dbReference type="SMART" id="SM01294">
    <property type="entry name" value="PKS_PP_betabranch"/>
    <property type="match status" value="1"/>
</dbReference>
<dbReference type="SUPFAM" id="SSF53901">
    <property type="entry name" value="Thiolase-like"/>
    <property type="match status" value="2"/>
</dbReference>
<name>A0A6A6BSB7_9PEZI</name>
<evidence type="ECO:0000256" key="1">
    <source>
        <dbReference type="ARBA" id="ARBA00022450"/>
    </source>
</evidence>
<dbReference type="InterPro" id="IPR057326">
    <property type="entry name" value="KR_dom"/>
</dbReference>
<dbReference type="SMART" id="SM00823">
    <property type="entry name" value="PKS_PP"/>
    <property type="match status" value="1"/>
</dbReference>
<dbReference type="InterPro" id="IPR014031">
    <property type="entry name" value="Ketoacyl_synth_C"/>
</dbReference>
<dbReference type="Gene3D" id="3.40.366.10">
    <property type="entry name" value="Malonyl-Coenzyme A Acyl Carrier Protein, domain 2"/>
    <property type="match status" value="2"/>
</dbReference>
<evidence type="ECO:0000256" key="4">
    <source>
        <dbReference type="ARBA" id="ARBA00023268"/>
    </source>
</evidence>
<dbReference type="PROSITE" id="PS52019">
    <property type="entry name" value="PKS_MFAS_DH"/>
    <property type="match status" value="1"/>
</dbReference>
<dbReference type="InterPro" id="IPR042104">
    <property type="entry name" value="PKS_dehydratase_sf"/>
</dbReference>
<keyword evidence="3" id="KW-0808">Transferase</keyword>
<dbReference type="Pfam" id="PF00550">
    <property type="entry name" value="PP-binding"/>
    <property type="match status" value="1"/>
</dbReference>
<dbReference type="InterPro" id="IPR020841">
    <property type="entry name" value="PKS_Beta-ketoAc_synthase_dom"/>
</dbReference>
<keyword evidence="10" id="KW-1185">Reference proteome</keyword>
<dbReference type="InterPro" id="IPR014043">
    <property type="entry name" value="Acyl_transferase_dom"/>
</dbReference>
<protein>
    <submittedName>
        <fullName evidence="9">Uncharacterized protein</fullName>
    </submittedName>
</protein>
<evidence type="ECO:0000259" key="8">
    <source>
        <dbReference type="PROSITE" id="PS52019"/>
    </source>
</evidence>
<dbReference type="InterPro" id="IPR013968">
    <property type="entry name" value="PKS_KR"/>
</dbReference>
<dbReference type="Proteomes" id="UP000799438">
    <property type="component" value="Unassembled WGS sequence"/>
</dbReference>
<dbReference type="Gene3D" id="3.10.129.110">
    <property type="entry name" value="Polyketide synthase dehydratase"/>
    <property type="match status" value="1"/>
</dbReference>
<dbReference type="SUPFAM" id="SSF52151">
    <property type="entry name" value="FabD/lysophospholipase-like"/>
    <property type="match status" value="1"/>
</dbReference>
<dbReference type="InterPro" id="IPR016035">
    <property type="entry name" value="Acyl_Trfase/lysoPLipase"/>
</dbReference>
<dbReference type="SMART" id="SM00825">
    <property type="entry name" value="PKS_KS"/>
    <property type="match status" value="1"/>
</dbReference>
<dbReference type="RefSeq" id="XP_033402674.1">
    <property type="nucleotide sequence ID" value="XM_033545953.1"/>
</dbReference>
<dbReference type="PANTHER" id="PTHR43775:SF22">
    <property type="entry name" value="SYNTHASE, PUTATIVE (JCVI)-RELATED"/>
    <property type="match status" value="1"/>
</dbReference>
<dbReference type="GO" id="GO:0031177">
    <property type="term" value="F:phosphopantetheine binding"/>
    <property type="evidence" value="ECO:0007669"/>
    <property type="project" value="InterPro"/>
</dbReference>
<dbReference type="InterPro" id="IPR014030">
    <property type="entry name" value="Ketoacyl_synth_N"/>
</dbReference>
<dbReference type="PROSITE" id="PS50075">
    <property type="entry name" value="CARRIER"/>
    <property type="match status" value="1"/>
</dbReference>
<dbReference type="Pfam" id="PF22621">
    <property type="entry name" value="CurL-like_PKS_C"/>
    <property type="match status" value="1"/>
</dbReference>
<dbReference type="InterPro" id="IPR001227">
    <property type="entry name" value="Ac_transferase_dom_sf"/>
</dbReference>
<organism evidence="9 10">
    <name type="scientific">Aplosporella prunicola CBS 121167</name>
    <dbReference type="NCBI Taxonomy" id="1176127"/>
    <lineage>
        <taxon>Eukaryota</taxon>
        <taxon>Fungi</taxon>
        <taxon>Dikarya</taxon>
        <taxon>Ascomycota</taxon>
        <taxon>Pezizomycotina</taxon>
        <taxon>Dothideomycetes</taxon>
        <taxon>Dothideomycetes incertae sedis</taxon>
        <taxon>Botryosphaeriales</taxon>
        <taxon>Aplosporellaceae</taxon>
        <taxon>Aplosporella</taxon>
    </lineage>
</organism>
<dbReference type="InterPro" id="IPR009081">
    <property type="entry name" value="PP-bd_ACP"/>
</dbReference>
<dbReference type="Pfam" id="PF08659">
    <property type="entry name" value="KR"/>
    <property type="match status" value="1"/>
</dbReference>
<dbReference type="GO" id="GO:0006633">
    <property type="term" value="P:fatty acid biosynthetic process"/>
    <property type="evidence" value="ECO:0007669"/>
    <property type="project" value="TreeGrafter"/>
</dbReference>
<dbReference type="InterPro" id="IPR036291">
    <property type="entry name" value="NAD(P)-bd_dom_sf"/>
</dbReference>
<dbReference type="Gene3D" id="1.10.1200.10">
    <property type="entry name" value="ACP-like"/>
    <property type="match status" value="1"/>
</dbReference>
<dbReference type="InterPro" id="IPR016036">
    <property type="entry name" value="Malonyl_transacylase_ACP-bd"/>
</dbReference>
<dbReference type="PANTHER" id="PTHR43775">
    <property type="entry name" value="FATTY ACID SYNTHASE"/>
    <property type="match status" value="1"/>
</dbReference>
<dbReference type="SUPFAM" id="SSF51735">
    <property type="entry name" value="NAD(P)-binding Rossmann-fold domains"/>
    <property type="match status" value="2"/>
</dbReference>
<sequence>MDPHQRLALELPWEALENSGINPKSLAGSDTSVFMGIDSDDYSRLLLEDIPNIEPWMGIGTAHHGVPNRTSYHLDLMGASAAVDAACASSLVAVHLGRQAILTGESQISIVDGVCLSFDDDAHGYARGEGGAVIILKRLSKAISDDDNILAVLKGCAIAQDGKTNGVMAPNAKAQELVARQALERSGIDPLTVSYIEAHATSTSLGDQTEISALSAVYGTGRPAGAPAFIGFIKPNVGHLEAAAGAIDLIKAILAVNKGKLALQARLKKLNSKINWDNSGLEVVREACMRPKQSVPRRAAVCSYGYGGTVSHAIIEQTPLKCSTVSSINQTVEIAGPVILTISAPHEKRLATQAASLGDWLSDVAIAATLALRRAHLDHRVAFVVDSHEGAVNSLTAFANGAANKWRVEGRPFSASTNKDVVWDFSGHGAQIPVFYKMISSLEGIVQQELGYSAIQALESGEFADSDKIQVLTYIVKVGLSQVLKSKGVEPHAVIGHSMGEGLLHLLLPVASLRKKVKRLGGMAFVNKPFDQVKEQLRGRRDILPVVFSSPSSSVVSGKIAALQEYVESLKKEGIKTVFVKTDIAFHSPMMEELAVPLAEALSESLNPLPAKISIYSTSHADPRTTVSRNSEYWINNMTSPVRLTSAVDAAVDDGFRVFLEVSTHPIVLHSINESLAAHDLDEDMPAEKSILLAISQLHMKGSHVDFKALFDWRWSPAVPGTKWCHKPYWREVETGPPNTEITHSVEKHMLLGLRTSIAGTKTVLHTTKLDCNSKPYPGTHPVDDTEIVPAAVYINTFHYATGSSVFSDIKLSMPIAISNEPRDIQIIIQGESLKVASRLEQDGVIEEHSWITHSSCRYSSTKPPQDGHLFDIHAAKERIGTVFPNEFMIEYLNKIGVTGIAFPWAVIEHYGNVDEMVVKIDFDPEHASVTWDANSWAPLLDAATSVGSTVFFSDPKLRIISQIDKVYIYSQGQPPKSGYMYIQSSTDNKSAAANVTILNEQGELLAEFRSMRFSEVDGASGASGSVDSLVHQIAWIPPKFSENPLNLDHAVLVSEDFAVLEQYSKQLKQQTRSMFQLQGVKDLEQEDILGALNKKSSAIVYVPGSVGHLEDVPAAVERYIWEVVSIVKLITNSSLAAKVFVITNRVFAGESPTALAHGPLYGLARIVASEYPDLWGALVDNENSLFPILAVKYVQEQDVIRVQDGLPRVARMRPLSSEQCYALDSTKTLLPKPEGTYVVTGGMGALGLEICSFLVEKRARRIVIVSRRTIPPRRTWHKASGPMVPIIQRIRDLEKLGATIHASSLDIGAEDAHDLLLAEIDCLSLPPVLGVVHAAGVLEDKLVLDTTVDPFARVLRPKVSGALTLHKAFPSTTLDFFILFSSIGQLVGTLGQSSYGSGNAFLDALAVHRRLQGDNSIAFQWTAWRGLGMAASADFLTVELQNKGITDITRDDAFRAWEHIDKYDMDHAVVCRTLPINEDESVAVPILEQIVARRAESRPAESKEERNAKPILRPILPQDLRGWISVKIRECVGAVLMINDIEKIDLRTAFSDLGIDSVMTVSLRQKLQAVMKVKIPPTLTWNHPTVNHLVEWFYKKLREVARR</sequence>
<feature type="active site" description="Proton acceptor; for dehydratase activity" evidence="5">
    <location>
        <position position="781"/>
    </location>
</feature>
<dbReference type="CDD" id="cd05274">
    <property type="entry name" value="KR_FAS_SDR_x"/>
    <property type="match status" value="1"/>
</dbReference>
<dbReference type="OrthoDB" id="5334845at2759"/>
<feature type="domain" description="Ketosynthase family 3 (KS3)" evidence="7">
    <location>
        <begin position="1"/>
        <end position="317"/>
    </location>
</feature>
<dbReference type="Gene3D" id="3.40.47.10">
    <property type="match status" value="2"/>
</dbReference>
<dbReference type="CDD" id="cd00833">
    <property type="entry name" value="PKS"/>
    <property type="match status" value="1"/>
</dbReference>
<accession>A0A6A6BSB7</accession>
<keyword evidence="1" id="KW-0596">Phosphopantetheine</keyword>
<feature type="region of interest" description="C-terminal hotdog fold" evidence="5">
    <location>
        <begin position="881"/>
        <end position="1023"/>
    </location>
</feature>
<feature type="domain" description="Carrier" evidence="6">
    <location>
        <begin position="1523"/>
        <end position="1598"/>
    </location>
</feature>
<evidence type="ECO:0000313" key="10">
    <source>
        <dbReference type="Proteomes" id="UP000799438"/>
    </source>
</evidence>
<dbReference type="InterPro" id="IPR050091">
    <property type="entry name" value="PKS_NRPS_Biosynth_Enz"/>
</dbReference>
<feature type="active site" description="Proton donor; for dehydratase activity" evidence="5">
    <location>
        <position position="942"/>
    </location>
</feature>
<feature type="domain" description="PKS/mFAS DH" evidence="8">
    <location>
        <begin position="749"/>
        <end position="1023"/>
    </location>
</feature>
<gene>
    <name evidence="9" type="ORF">K452DRAFT_355365</name>
</gene>
<feature type="region of interest" description="N-terminal hotdog fold" evidence="5">
    <location>
        <begin position="749"/>
        <end position="866"/>
    </location>
</feature>
<dbReference type="SUPFAM" id="SSF47336">
    <property type="entry name" value="ACP-like"/>
    <property type="match status" value="1"/>
</dbReference>
<dbReference type="SUPFAM" id="SSF55048">
    <property type="entry name" value="Probable ACP-binding domain of malonyl-CoA ACP transacylase"/>
    <property type="match status" value="1"/>
</dbReference>
<evidence type="ECO:0000256" key="5">
    <source>
        <dbReference type="PROSITE-ProRule" id="PRU01363"/>
    </source>
</evidence>
<keyword evidence="2" id="KW-0597">Phosphoprotein</keyword>
<dbReference type="Pfam" id="PF00109">
    <property type="entry name" value="ketoacyl-synt"/>
    <property type="match status" value="1"/>
</dbReference>
<dbReference type="PROSITE" id="PS52004">
    <property type="entry name" value="KS3_2"/>
    <property type="match status" value="1"/>
</dbReference>
<proteinExistence type="predicted"/>
<evidence type="ECO:0000259" key="7">
    <source>
        <dbReference type="PROSITE" id="PS52004"/>
    </source>
</evidence>
<dbReference type="SMART" id="SM00822">
    <property type="entry name" value="PKS_KR"/>
    <property type="match status" value="1"/>
</dbReference>
<dbReference type="SMART" id="SM00827">
    <property type="entry name" value="PKS_AT"/>
    <property type="match status" value="1"/>
</dbReference>
<dbReference type="InterPro" id="IPR036736">
    <property type="entry name" value="ACP-like_sf"/>
</dbReference>
<dbReference type="InterPro" id="IPR049552">
    <property type="entry name" value="PKS_DH_N"/>
</dbReference>
<keyword evidence="4" id="KW-0511">Multifunctional enzyme</keyword>
<dbReference type="InterPro" id="IPR049900">
    <property type="entry name" value="PKS_mFAS_DH"/>
</dbReference>
<evidence type="ECO:0000256" key="3">
    <source>
        <dbReference type="ARBA" id="ARBA00022679"/>
    </source>
</evidence>
<dbReference type="EMBL" id="ML995475">
    <property type="protein sequence ID" value="KAF2146966.1"/>
    <property type="molecule type" value="Genomic_DNA"/>
</dbReference>
<dbReference type="GO" id="GO:0044550">
    <property type="term" value="P:secondary metabolite biosynthetic process"/>
    <property type="evidence" value="ECO:0007669"/>
    <property type="project" value="TreeGrafter"/>
</dbReference>
<reference evidence="9" key="1">
    <citation type="journal article" date="2020" name="Stud. Mycol.">
        <title>101 Dothideomycetes genomes: a test case for predicting lifestyles and emergence of pathogens.</title>
        <authorList>
            <person name="Haridas S."/>
            <person name="Albert R."/>
            <person name="Binder M."/>
            <person name="Bloem J."/>
            <person name="Labutti K."/>
            <person name="Salamov A."/>
            <person name="Andreopoulos B."/>
            <person name="Baker S."/>
            <person name="Barry K."/>
            <person name="Bills G."/>
            <person name="Bluhm B."/>
            <person name="Cannon C."/>
            <person name="Castanera R."/>
            <person name="Culley D."/>
            <person name="Daum C."/>
            <person name="Ezra D."/>
            <person name="Gonzalez J."/>
            <person name="Henrissat B."/>
            <person name="Kuo A."/>
            <person name="Liang C."/>
            <person name="Lipzen A."/>
            <person name="Lutzoni F."/>
            <person name="Magnuson J."/>
            <person name="Mondo S."/>
            <person name="Nolan M."/>
            <person name="Ohm R."/>
            <person name="Pangilinan J."/>
            <person name="Park H.-J."/>
            <person name="Ramirez L."/>
            <person name="Alfaro M."/>
            <person name="Sun H."/>
            <person name="Tritt A."/>
            <person name="Yoshinaga Y."/>
            <person name="Zwiers L.-H."/>
            <person name="Turgeon B."/>
            <person name="Goodwin S."/>
            <person name="Spatafora J."/>
            <person name="Crous P."/>
            <person name="Grigoriev I."/>
        </authorList>
    </citation>
    <scope>NUCLEOTIDE SEQUENCE</scope>
    <source>
        <strain evidence="9">CBS 121167</strain>
    </source>
</reference>
<dbReference type="Gene3D" id="3.40.50.720">
    <property type="entry name" value="NAD(P)-binding Rossmann-like Domain"/>
    <property type="match status" value="1"/>
</dbReference>
<dbReference type="Gene3D" id="3.30.70.250">
    <property type="entry name" value="Malonyl-CoA ACP transacylase, ACP-binding"/>
    <property type="match status" value="1"/>
</dbReference>
<evidence type="ECO:0000259" key="6">
    <source>
        <dbReference type="PROSITE" id="PS50075"/>
    </source>
</evidence>